<organism evidence="2 3">
    <name type="scientific">Marinicauda salina</name>
    <dbReference type="NCBI Taxonomy" id="2135793"/>
    <lineage>
        <taxon>Bacteria</taxon>
        <taxon>Pseudomonadati</taxon>
        <taxon>Pseudomonadota</taxon>
        <taxon>Alphaproteobacteria</taxon>
        <taxon>Maricaulales</taxon>
        <taxon>Maricaulaceae</taxon>
        <taxon>Marinicauda</taxon>
    </lineage>
</organism>
<dbReference type="InterPro" id="IPR058248">
    <property type="entry name" value="Lxx211020-like"/>
</dbReference>
<dbReference type="PANTHER" id="PTHR36302:SF1">
    <property type="entry name" value="COPPER CHAPERONE PCU(A)C"/>
    <property type="match status" value="1"/>
</dbReference>
<proteinExistence type="predicted"/>
<dbReference type="SUPFAM" id="SSF110087">
    <property type="entry name" value="DR1885-like metal-binding protein"/>
    <property type="match status" value="1"/>
</dbReference>
<dbReference type="InterPro" id="IPR036182">
    <property type="entry name" value="PCuAC_sf"/>
</dbReference>
<evidence type="ECO:0000256" key="1">
    <source>
        <dbReference type="SAM" id="SignalP"/>
    </source>
</evidence>
<dbReference type="EMBL" id="QEXV01000001">
    <property type="protein sequence ID" value="PWE18439.1"/>
    <property type="molecule type" value="Genomic_DNA"/>
</dbReference>
<gene>
    <name evidence="2" type="ORF">DDZ18_02200</name>
</gene>
<dbReference type="Pfam" id="PF04314">
    <property type="entry name" value="PCuAC"/>
    <property type="match status" value="1"/>
</dbReference>
<evidence type="ECO:0008006" key="4">
    <source>
        <dbReference type="Google" id="ProtNLM"/>
    </source>
</evidence>
<evidence type="ECO:0000313" key="3">
    <source>
        <dbReference type="Proteomes" id="UP000245168"/>
    </source>
</evidence>
<keyword evidence="3" id="KW-1185">Reference proteome</keyword>
<reference evidence="3" key="1">
    <citation type="submission" date="2018-05" db="EMBL/GenBank/DDBJ databases">
        <authorList>
            <person name="Liu B.-T."/>
        </authorList>
    </citation>
    <scope>NUCLEOTIDE SEQUENCE [LARGE SCALE GENOMIC DNA]</scope>
    <source>
        <strain evidence="3">WD6-1</strain>
    </source>
</reference>
<feature type="signal peptide" evidence="1">
    <location>
        <begin position="1"/>
        <end position="21"/>
    </location>
</feature>
<dbReference type="OrthoDB" id="9796962at2"/>
<keyword evidence="1" id="KW-0732">Signal</keyword>
<comment type="caution">
    <text evidence="2">The sequence shown here is derived from an EMBL/GenBank/DDBJ whole genome shotgun (WGS) entry which is preliminary data.</text>
</comment>
<sequence length="180" mass="18301">MRLTALLPAFALLAACGAPDAAEDETAAGTGSAAEAGAAEARILEMAAARMMLAEHDASHLAIGPWARTPPAGRDMTAAYLVIYAAAPDRLVAATSPEADAIELHVTGMEDGVMRMRPAEDGLAVPADGPLTLEPGGAHLMVFGLADDAAEDGRLALELEFESGAVLEVAAPFATEPPGE</sequence>
<dbReference type="AlphaFoldDB" id="A0A2U2BWT4"/>
<dbReference type="PANTHER" id="PTHR36302">
    <property type="entry name" value="BLR7088 PROTEIN"/>
    <property type="match status" value="1"/>
</dbReference>
<dbReference type="RefSeq" id="WP_109251714.1">
    <property type="nucleotide sequence ID" value="NZ_QEXV01000001.1"/>
</dbReference>
<evidence type="ECO:0000313" key="2">
    <source>
        <dbReference type="EMBL" id="PWE18439.1"/>
    </source>
</evidence>
<dbReference type="Gene3D" id="2.60.40.1890">
    <property type="entry name" value="PCu(A)C copper chaperone"/>
    <property type="match status" value="1"/>
</dbReference>
<dbReference type="PROSITE" id="PS51257">
    <property type="entry name" value="PROKAR_LIPOPROTEIN"/>
    <property type="match status" value="1"/>
</dbReference>
<protein>
    <recommendedName>
        <fullName evidence="4">Copper chaperone PCu(A)C</fullName>
    </recommendedName>
</protein>
<accession>A0A2U2BWT4</accession>
<dbReference type="InterPro" id="IPR007410">
    <property type="entry name" value="LpqE-like"/>
</dbReference>
<dbReference type="Proteomes" id="UP000245168">
    <property type="component" value="Unassembled WGS sequence"/>
</dbReference>
<feature type="chain" id="PRO_5015495630" description="Copper chaperone PCu(A)C" evidence="1">
    <location>
        <begin position="22"/>
        <end position="180"/>
    </location>
</feature>
<name>A0A2U2BWT4_9PROT</name>